<dbReference type="Gene3D" id="3.40.50.300">
    <property type="entry name" value="P-loop containing nucleotide triphosphate hydrolases"/>
    <property type="match status" value="1"/>
</dbReference>
<proteinExistence type="predicted"/>
<keyword evidence="1" id="KW-0547">Nucleotide-binding</keyword>
<comment type="caution">
    <text evidence="4">The sequence shown here is derived from an EMBL/GenBank/DDBJ whole genome shotgun (WGS) entry which is preliminary data.</text>
</comment>
<dbReference type="PANTHER" id="PTHR23073">
    <property type="entry name" value="26S PROTEASOME REGULATORY SUBUNIT"/>
    <property type="match status" value="1"/>
</dbReference>
<dbReference type="AlphaFoldDB" id="X0WES7"/>
<dbReference type="GO" id="GO:0016887">
    <property type="term" value="F:ATP hydrolysis activity"/>
    <property type="evidence" value="ECO:0007669"/>
    <property type="project" value="InterPro"/>
</dbReference>
<evidence type="ECO:0000256" key="1">
    <source>
        <dbReference type="ARBA" id="ARBA00022741"/>
    </source>
</evidence>
<reference evidence="4" key="1">
    <citation type="journal article" date="2014" name="Front. Microbiol.">
        <title>High frequency of phylogenetically diverse reductive dehalogenase-homologous genes in deep subseafloor sedimentary metagenomes.</title>
        <authorList>
            <person name="Kawai M."/>
            <person name="Futagami T."/>
            <person name="Toyoda A."/>
            <person name="Takaki Y."/>
            <person name="Nishi S."/>
            <person name="Hori S."/>
            <person name="Arai W."/>
            <person name="Tsubouchi T."/>
            <person name="Morono Y."/>
            <person name="Uchiyama I."/>
            <person name="Ito T."/>
            <person name="Fujiyama A."/>
            <person name="Inagaki F."/>
            <person name="Takami H."/>
        </authorList>
    </citation>
    <scope>NUCLEOTIDE SEQUENCE</scope>
    <source>
        <strain evidence="4">Expedition CK06-06</strain>
    </source>
</reference>
<accession>X0WES7</accession>
<dbReference type="InterPro" id="IPR003959">
    <property type="entry name" value="ATPase_AAA_core"/>
</dbReference>
<feature type="non-terminal residue" evidence="4">
    <location>
        <position position="1"/>
    </location>
</feature>
<feature type="domain" description="ATPase AAA-type core" evidence="3">
    <location>
        <begin position="1"/>
        <end position="73"/>
    </location>
</feature>
<dbReference type="InterPro" id="IPR027417">
    <property type="entry name" value="P-loop_NTPase"/>
</dbReference>
<dbReference type="InterPro" id="IPR050221">
    <property type="entry name" value="26S_Proteasome_ATPase"/>
</dbReference>
<name>X0WES7_9ZZZZ</name>
<sequence>FQTASDENAVIMFDECDSLLYNREAVGMIMASEINCILGEIENFKGVVIMTTNRLGKLDPALQRRIIAKVELPLPEKEQRVQIWKNLLPTKMPIDDNVVLEDLAKEELSGGEIKNAILLAARKAIARNEDSVKAKHFVDAIRSILAAKREFESNKPSMIGISQSREFTLSDAQKLLLDSLPMEEIPNA</sequence>
<dbReference type="SUPFAM" id="SSF52540">
    <property type="entry name" value="P-loop containing nucleoside triphosphate hydrolases"/>
    <property type="match status" value="1"/>
</dbReference>
<dbReference type="GO" id="GO:0005524">
    <property type="term" value="F:ATP binding"/>
    <property type="evidence" value="ECO:0007669"/>
    <property type="project" value="UniProtKB-KW"/>
</dbReference>
<dbReference type="Gene3D" id="1.10.8.60">
    <property type="match status" value="1"/>
</dbReference>
<gene>
    <name evidence="4" type="ORF">S01H1_67993</name>
</gene>
<dbReference type="EMBL" id="BARS01045063">
    <property type="protein sequence ID" value="GAG29175.1"/>
    <property type="molecule type" value="Genomic_DNA"/>
</dbReference>
<protein>
    <recommendedName>
        <fullName evidence="3">ATPase AAA-type core domain-containing protein</fullName>
    </recommendedName>
</protein>
<organism evidence="4">
    <name type="scientific">marine sediment metagenome</name>
    <dbReference type="NCBI Taxonomy" id="412755"/>
    <lineage>
        <taxon>unclassified sequences</taxon>
        <taxon>metagenomes</taxon>
        <taxon>ecological metagenomes</taxon>
    </lineage>
</organism>
<evidence type="ECO:0000313" key="4">
    <source>
        <dbReference type="EMBL" id="GAG29175.1"/>
    </source>
</evidence>
<evidence type="ECO:0000256" key="2">
    <source>
        <dbReference type="ARBA" id="ARBA00022840"/>
    </source>
</evidence>
<dbReference type="Pfam" id="PF00004">
    <property type="entry name" value="AAA"/>
    <property type="match status" value="1"/>
</dbReference>
<evidence type="ECO:0000259" key="3">
    <source>
        <dbReference type="Pfam" id="PF00004"/>
    </source>
</evidence>
<keyword evidence="2" id="KW-0067">ATP-binding</keyword>